<dbReference type="Proteomes" id="UP000268084">
    <property type="component" value="Chromosome"/>
</dbReference>
<comment type="similarity">
    <text evidence="1">Belongs to the class-III pyridoxal-phosphate-dependent aminotransferase family.</text>
</comment>
<dbReference type="GO" id="GO:0008483">
    <property type="term" value="F:transaminase activity"/>
    <property type="evidence" value="ECO:0007669"/>
    <property type="project" value="UniProtKB-KW"/>
</dbReference>
<dbReference type="InterPro" id="IPR015424">
    <property type="entry name" value="PyrdxlP-dep_Trfase"/>
</dbReference>
<name>A0A3G8ZNE9_9ACTN</name>
<proteinExistence type="inferred from homology"/>
<dbReference type="InterPro" id="IPR015421">
    <property type="entry name" value="PyrdxlP-dep_Trfase_major"/>
</dbReference>
<keyword evidence="2" id="KW-0663">Pyridoxal phosphate</keyword>
<dbReference type="InterPro" id="IPR005814">
    <property type="entry name" value="Aminotrans_3"/>
</dbReference>
<protein>
    <submittedName>
        <fullName evidence="4">Aminotransferase</fullName>
    </submittedName>
</protein>
<keyword evidence="4" id="KW-0808">Transferase</keyword>
<reference evidence="4 5" key="2">
    <citation type="submission" date="2018-12" db="EMBL/GenBank/DDBJ databases">
        <title>Nakamurella antarcticus sp. nov., isolated from Antarctica South Shetland Islands soil.</title>
        <authorList>
            <person name="Peng F."/>
        </authorList>
    </citation>
    <scope>NUCLEOTIDE SEQUENCE [LARGE SCALE GENOMIC DNA]</scope>
    <source>
        <strain evidence="4 5">S14-144</strain>
    </source>
</reference>
<dbReference type="EMBL" id="CP034170">
    <property type="protein sequence ID" value="AZI58780.1"/>
    <property type="molecule type" value="Genomic_DNA"/>
</dbReference>
<dbReference type="PANTHER" id="PTHR45688:SF13">
    <property type="entry name" value="ALANINE--GLYOXYLATE AMINOTRANSFERASE 2-LIKE"/>
    <property type="match status" value="1"/>
</dbReference>
<dbReference type="NCBIfam" id="NF004800">
    <property type="entry name" value="PRK06149.1"/>
    <property type="match status" value="1"/>
</dbReference>
<sequence>MNPLAAAGLPRPDMSVAEASTLAQELFGRTGHITELGSQQDRNFRIQAAEGPSFLLKVANPEFTNDELLAQNEALRFLTAAGITVPQVVLGLSGESVYRYKDSGVRLLTFLDGSPLTSAGYLSPASATALGKLAGRTAAALSGLKSAGLTPSGLGRDQQWDLRNGVAVVERLQHHIQGQARRQQVLQATAHVAAALENLAGELRVQTIHGDITDDNVVAEPNRAGQAIACGVIDFGDLGYGWLVAELAVTLSCLLHHNPGEVGALIAAARAFDEQIRLTDTEIAALWPLVLLRGAVLEVSGEQQVAIDPTNAYAASGRDKEWMIFEQALALPFDLMRELFRSALGRPAECAPAPDGPVGARLLPAIKHAVPLDFSSTSPDLHGGRWRRSDSEAALVRDRIATATPASALLAPYGQFRMTRTEVDTSAEQATCALGTELFVPAGSAVHAPVGGTFTPTPDGAVLVCAGFSLILQGLECQLEAGTTVAAGELLGTVRSDRTVEYGRLWVQLSTVADLAPPQFATPDHAAGWLRLCPDPSQILGFRAAATSATGDDMLRRRQFHFAQVQEIYYQQPPQIERGWQHHLIDIRGRSYLDMMNNVTILGHGHPEIAAAAADQWQLLNTNSRFHYEVLGELCSQLSDLAPAGLDEVLLVNSGTEAVDLALRMAGAATGRSAVVTVKEAYHGWSMGSDAVSTSLADNPSALETRPEWVHLAAAPNTYRGIYRGPDSGPRYVADIARQLSELDSRGIAVAAFISESFYGNAGGVPLPREYLAGVYELIRARGGVCIADEVQVGFGRLGEYFWGFEEQRVVPDIITVAKSMGNGHPLGAVITTREIADAFRGEGSFFSSAGGSGLSCRIGLTVLQVLERENLQRNATEVGAHLKAELLHLMETHHIIGAVHGMGLYLGVELVRDRDTLEAAREETFAICERLRERGVIVQPTADRQNVLKIKPPLCLSMSSATFFVQQLDEVLTRGW</sequence>
<dbReference type="CDD" id="cd00610">
    <property type="entry name" value="OAT_like"/>
    <property type="match status" value="1"/>
</dbReference>
<dbReference type="GO" id="GO:0030170">
    <property type="term" value="F:pyridoxal phosphate binding"/>
    <property type="evidence" value="ECO:0007669"/>
    <property type="project" value="InterPro"/>
</dbReference>
<evidence type="ECO:0000256" key="1">
    <source>
        <dbReference type="ARBA" id="ARBA00008954"/>
    </source>
</evidence>
<dbReference type="Pfam" id="PF00202">
    <property type="entry name" value="Aminotran_3"/>
    <property type="match status" value="1"/>
</dbReference>
<dbReference type="InterPro" id="IPR011009">
    <property type="entry name" value="Kinase-like_dom_sf"/>
</dbReference>
<keyword evidence="4" id="KW-0032">Aminotransferase</keyword>
<dbReference type="SUPFAM" id="SSF53383">
    <property type="entry name" value="PLP-dependent transferases"/>
    <property type="match status" value="1"/>
</dbReference>
<gene>
    <name evidence="4" type="ORF">EH165_12190</name>
</gene>
<keyword evidence="5" id="KW-1185">Reference proteome</keyword>
<dbReference type="OrthoDB" id="4510254at2"/>
<dbReference type="InterPro" id="IPR049704">
    <property type="entry name" value="Aminotrans_3_PPA_site"/>
</dbReference>
<dbReference type="InterPro" id="IPR002575">
    <property type="entry name" value="Aminoglycoside_PTrfase"/>
</dbReference>
<accession>A0A3G8ZNE9</accession>
<dbReference type="Gene3D" id="3.40.640.10">
    <property type="entry name" value="Type I PLP-dependent aspartate aminotransferase-like (Major domain)"/>
    <property type="match status" value="1"/>
</dbReference>
<evidence type="ECO:0000313" key="5">
    <source>
        <dbReference type="Proteomes" id="UP000268084"/>
    </source>
</evidence>
<dbReference type="PANTHER" id="PTHR45688">
    <property type="match status" value="1"/>
</dbReference>
<evidence type="ECO:0000259" key="3">
    <source>
        <dbReference type="Pfam" id="PF01636"/>
    </source>
</evidence>
<dbReference type="RefSeq" id="WP_124799684.1">
    <property type="nucleotide sequence ID" value="NZ_CP034170.1"/>
</dbReference>
<dbReference type="Pfam" id="PF01636">
    <property type="entry name" value="APH"/>
    <property type="match status" value="1"/>
</dbReference>
<dbReference type="PROSITE" id="PS00600">
    <property type="entry name" value="AA_TRANSFER_CLASS_3"/>
    <property type="match status" value="1"/>
</dbReference>
<evidence type="ECO:0000256" key="2">
    <source>
        <dbReference type="ARBA" id="ARBA00022898"/>
    </source>
</evidence>
<evidence type="ECO:0000313" key="4">
    <source>
        <dbReference type="EMBL" id="AZI58780.1"/>
    </source>
</evidence>
<organism evidence="4 5">
    <name type="scientific">Nakamurella antarctica</name>
    <dbReference type="NCBI Taxonomy" id="1902245"/>
    <lineage>
        <taxon>Bacteria</taxon>
        <taxon>Bacillati</taxon>
        <taxon>Actinomycetota</taxon>
        <taxon>Actinomycetes</taxon>
        <taxon>Nakamurellales</taxon>
        <taxon>Nakamurellaceae</taxon>
        <taxon>Nakamurella</taxon>
    </lineage>
</organism>
<reference evidence="4 5" key="1">
    <citation type="submission" date="2018-11" db="EMBL/GenBank/DDBJ databases">
        <authorList>
            <person name="Da X."/>
        </authorList>
    </citation>
    <scope>NUCLEOTIDE SEQUENCE [LARGE SCALE GENOMIC DNA]</scope>
    <source>
        <strain evidence="4 5">S14-144</strain>
    </source>
</reference>
<dbReference type="Gene3D" id="3.90.1200.10">
    <property type="match status" value="1"/>
</dbReference>
<dbReference type="AlphaFoldDB" id="A0A3G8ZNE9"/>
<dbReference type="Gene3D" id="3.90.1150.10">
    <property type="entry name" value="Aspartate Aminotransferase, domain 1"/>
    <property type="match status" value="1"/>
</dbReference>
<dbReference type="SUPFAM" id="SSF56112">
    <property type="entry name" value="Protein kinase-like (PK-like)"/>
    <property type="match status" value="1"/>
</dbReference>
<dbReference type="KEGG" id="nak:EH165_12190"/>
<dbReference type="InterPro" id="IPR015422">
    <property type="entry name" value="PyrdxlP-dep_Trfase_small"/>
</dbReference>
<feature type="domain" description="Aminoglycoside phosphotransferase" evidence="3">
    <location>
        <begin position="33"/>
        <end position="258"/>
    </location>
</feature>